<sequence>MIPPLYVHSKMTGLKRNSRLKAASQFVSKLQKKEAHSHHKGDF</sequence>
<dbReference type="HOGENOM" id="CLU_3228245_0_0_9"/>
<dbReference type="EMBL" id="CP003058">
    <property type="protein sequence ID" value="AEQ21393.1"/>
    <property type="molecule type" value="Genomic_DNA"/>
</dbReference>
<dbReference type="InParanoid" id="G4Q6P5"/>
<accession>G4Q6P5</accession>
<reference evidence="1 2" key="1">
    <citation type="journal article" date="2011" name="J. Bacteriol.">
        <title>Complete genome sequence of Acidaminococcus intestini RYC-MR95, a Gram-negative bacterium from the phylum Firmicutes.</title>
        <authorList>
            <person name="D'Auria G."/>
            <person name="Galan J.C."/>
            <person name="Rodriguez-Alcayna M."/>
            <person name="Moya A."/>
            <person name="Baquero F."/>
            <person name="Latorre A."/>
        </authorList>
    </citation>
    <scope>NUCLEOTIDE SEQUENCE [LARGE SCALE GENOMIC DNA]</scope>
    <source>
        <strain evidence="1 2">RyC-MR95</strain>
    </source>
</reference>
<dbReference type="PATRIC" id="fig|568816.4.peg.136"/>
<evidence type="ECO:0000313" key="1">
    <source>
        <dbReference type="EMBL" id="AEQ21393.1"/>
    </source>
</evidence>
<proteinExistence type="predicted"/>
<gene>
    <name evidence="1" type="ordered locus">Acin_0144</name>
</gene>
<protein>
    <submittedName>
        <fullName evidence="1">Uncharacterized protein</fullName>
    </submittedName>
</protein>
<evidence type="ECO:0000313" key="2">
    <source>
        <dbReference type="Proteomes" id="UP000007093"/>
    </source>
</evidence>
<dbReference type="AlphaFoldDB" id="G4Q6P5"/>
<dbReference type="KEGG" id="ain:Acin_0144"/>
<keyword evidence="2" id="KW-1185">Reference proteome</keyword>
<name>G4Q6P5_ACIIR</name>
<organism evidence="1 2">
    <name type="scientific">Acidaminococcus intestini (strain RyC-MR95)</name>
    <dbReference type="NCBI Taxonomy" id="568816"/>
    <lineage>
        <taxon>Bacteria</taxon>
        <taxon>Bacillati</taxon>
        <taxon>Bacillota</taxon>
        <taxon>Negativicutes</taxon>
        <taxon>Acidaminococcales</taxon>
        <taxon>Acidaminococcaceae</taxon>
        <taxon>Acidaminococcus</taxon>
    </lineage>
</organism>
<dbReference type="Proteomes" id="UP000007093">
    <property type="component" value="Chromosome"/>
</dbReference>